<accession>A0ABR3V3U8</accession>
<name>A0ABR3V3U8_HUMIN</name>
<dbReference type="InterPro" id="IPR033882">
    <property type="entry name" value="DDI1_N"/>
</dbReference>
<dbReference type="Pfam" id="PF00627">
    <property type="entry name" value="UBA"/>
    <property type="match status" value="1"/>
</dbReference>
<evidence type="ECO:0000259" key="12">
    <source>
        <dbReference type="PROSITE" id="PS50053"/>
    </source>
</evidence>
<dbReference type="SUPFAM" id="SSF50630">
    <property type="entry name" value="Acid proteases"/>
    <property type="match status" value="1"/>
</dbReference>
<dbReference type="PANTHER" id="PTHR12917">
    <property type="entry name" value="ASPARTYL PROTEASE DDI-RELATED"/>
    <property type="match status" value="1"/>
</dbReference>
<dbReference type="Pfam" id="PF00240">
    <property type="entry name" value="ubiquitin"/>
    <property type="match status" value="1"/>
</dbReference>
<dbReference type="SUPFAM" id="SSF54236">
    <property type="entry name" value="Ubiquitin-like"/>
    <property type="match status" value="1"/>
</dbReference>
<keyword evidence="7" id="KW-0645">Protease</keyword>
<dbReference type="CDD" id="cd01796">
    <property type="entry name" value="Ubl_Ddi1_like"/>
    <property type="match status" value="1"/>
</dbReference>
<comment type="caution">
    <text evidence="13">The sequence shown here is derived from an EMBL/GenBank/DDBJ whole genome shotgun (WGS) entry which is preliminary data.</text>
</comment>
<evidence type="ECO:0000256" key="3">
    <source>
        <dbReference type="ARBA" id="ARBA00009136"/>
    </source>
</evidence>
<dbReference type="Proteomes" id="UP001583172">
    <property type="component" value="Unassembled WGS sequence"/>
</dbReference>
<comment type="similarity">
    <text evidence="3">Belongs to the DDI1 family.</text>
</comment>
<feature type="region of interest" description="Disordered" evidence="10">
    <location>
        <begin position="137"/>
        <end position="163"/>
    </location>
</feature>
<dbReference type="Pfam" id="PF09668">
    <property type="entry name" value="Asp_protease"/>
    <property type="match status" value="1"/>
</dbReference>
<feature type="domain" description="Ubiquitin-like" evidence="12">
    <location>
        <begin position="58"/>
        <end position="137"/>
    </location>
</feature>
<evidence type="ECO:0000256" key="1">
    <source>
        <dbReference type="ARBA" id="ARBA00003231"/>
    </source>
</evidence>
<sequence length="499" mass="53927">MKEPARFKVHYTSGIEAGPHPRCRPETSVPIPLLLRNAAPLAVMQPTCMAEKKLSWRITITIPNSQSEDQDLLTLDVYPEMTIELLRSFIQAETNHHPSAQHLYHNGQLITDNSKTLAELSIADGDMLALHVRDMRGSRTVSEAPSGQQAAAPAAPRQPPEQDPETIRLQILGDPILRAEVGRARPDLVAAAEDPQAFARLFADSLDRQRRERAERQRQIEMLNSDLDPENQARIEEIIRQERVMENLQSALEHNPEVFSTVHMLYLDVEVNGHKVKAMVDSGAQATIMSPQCAEACGIMRLVDKRFAGVAHGVGTAAIIGRVHHVPIKIGPLFLPCAFTVMEGKKVELLLGLDMLKGHRACIDLARDLLVIQGHEIPFLGPADIPRDLEEAVKSEPTAPGPAGTSIGQHSGAIHPAPAPASSSSTAPVPAPAPAPAPAASTSTPAPRPAARPRPAPPTFPREHVEQLMALGASEQKAIQALEAAGGNVEYAAGLIFQD</sequence>
<dbReference type="EMBL" id="JAZGSY010000415">
    <property type="protein sequence ID" value="KAL1836409.1"/>
    <property type="molecule type" value="Genomic_DNA"/>
</dbReference>
<comment type="subcellular location">
    <subcellularLocation>
        <location evidence="2">Cytoplasm</location>
    </subcellularLocation>
</comment>
<dbReference type="SMART" id="SM00213">
    <property type="entry name" value="UBQ"/>
    <property type="match status" value="1"/>
</dbReference>
<dbReference type="InterPro" id="IPR000626">
    <property type="entry name" value="Ubiquitin-like_dom"/>
</dbReference>
<dbReference type="Gene3D" id="3.10.20.90">
    <property type="entry name" value="Phosphatidylinositol 3-kinase Catalytic Subunit, Chain A, domain 1"/>
    <property type="match status" value="1"/>
</dbReference>
<dbReference type="Gene3D" id="2.40.70.10">
    <property type="entry name" value="Acid Proteases"/>
    <property type="match status" value="1"/>
</dbReference>
<dbReference type="PANTHER" id="PTHR12917:SF1">
    <property type="entry name" value="AT13091P"/>
    <property type="match status" value="1"/>
</dbReference>
<evidence type="ECO:0000256" key="7">
    <source>
        <dbReference type="ARBA" id="ARBA00022670"/>
    </source>
</evidence>
<evidence type="ECO:0000256" key="6">
    <source>
        <dbReference type="ARBA" id="ARBA00022490"/>
    </source>
</evidence>
<evidence type="ECO:0000313" key="14">
    <source>
        <dbReference type="Proteomes" id="UP001583172"/>
    </source>
</evidence>
<proteinExistence type="inferred from homology"/>
<feature type="compositionally biased region" description="Pro residues" evidence="10">
    <location>
        <begin position="446"/>
        <end position="460"/>
    </location>
</feature>
<evidence type="ECO:0000313" key="13">
    <source>
        <dbReference type="EMBL" id="KAL1836409.1"/>
    </source>
</evidence>
<evidence type="ECO:0000259" key="11">
    <source>
        <dbReference type="PROSITE" id="PS50030"/>
    </source>
</evidence>
<organism evidence="13 14">
    <name type="scientific">Humicola insolens</name>
    <name type="common">Soft-rot fungus</name>
    <dbReference type="NCBI Taxonomy" id="85995"/>
    <lineage>
        <taxon>Eukaryota</taxon>
        <taxon>Fungi</taxon>
        <taxon>Dikarya</taxon>
        <taxon>Ascomycota</taxon>
        <taxon>Pezizomycotina</taxon>
        <taxon>Sordariomycetes</taxon>
        <taxon>Sordariomycetidae</taxon>
        <taxon>Sordariales</taxon>
        <taxon>Chaetomiaceae</taxon>
        <taxon>Mycothermus</taxon>
    </lineage>
</organism>
<keyword evidence="8" id="KW-0064">Aspartyl protease</keyword>
<keyword evidence="6" id="KW-0963">Cytoplasm</keyword>
<feature type="compositionally biased region" description="Low complexity" evidence="10">
    <location>
        <begin position="144"/>
        <end position="155"/>
    </location>
</feature>
<feature type="region of interest" description="Disordered" evidence="10">
    <location>
        <begin position="393"/>
        <end position="461"/>
    </location>
</feature>
<dbReference type="Gene3D" id="1.10.8.10">
    <property type="entry name" value="DNA helicase RuvA subunit, C-terminal domain"/>
    <property type="match status" value="1"/>
</dbReference>
<dbReference type="PROSITE" id="PS50053">
    <property type="entry name" value="UBIQUITIN_2"/>
    <property type="match status" value="1"/>
</dbReference>
<comment type="function">
    <text evidence="1">Probable aspartic protease. May be involved in the regulation of exocytosis. Acts as a linker between the 19S proteasome and polyubiquitinated proteins via UBA domain interactions with ubiquitin for their subsequent degradation. Required for S-phase checkpoint control.</text>
</comment>
<dbReference type="SMART" id="SM00165">
    <property type="entry name" value="UBA"/>
    <property type="match status" value="1"/>
</dbReference>
<dbReference type="CDD" id="cd05479">
    <property type="entry name" value="RP_DDI"/>
    <property type="match status" value="1"/>
</dbReference>
<dbReference type="SUPFAM" id="SSF46934">
    <property type="entry name" value="UBA-like"/>
    <property type="match status" value="1"/>
</dbReference>
<comment type="subunit">
    <text evidence="4">Binds ubiquitin and polyubiquitinated proteins.</text>
</comment>
<dbReference type="CDD" id="cd14309">
    <property type="entry name" value="UBA_scDdi1_like"/>
    <property type="match status" value="1"/>
</dbReference>
<evidence type="ECO:0000256" key="4">
    <source>
        <dbReference type="ARBA" id="ARBA00011128"/>
    </source>
</evidence>
<evidence type="ECO:0000256" key="10">
    <source>
        <dbReference type="SAM" id="MobiDB-lite"/>
    </source>
</evidence>
<dbReference type="InterPro" id="IPR029071">
    <property type="entry name" value="Ubiquitin-like_domsf"/>
</dbReference>
<protein>
    <recommendedName>
        <fullName evidence="5">DNA damage-inducible protein 1</fullName>
    </recommendedName>
</protein>
<keyword evidence="9" id="KW-0378">Hydrolase</keyword>
<dbReference type="InterPro" id="IPR019103">
    <property type="entry name" value="Peptidase_aspartic_DDI1-type"/>
</dbReference>
<evidence type="ECO:0000256" key="2">
    <source>
        <dbReference type="ARBA" id="ARBA00004496"/>
    </source>
</evidence>
<keyword evidence="14" id="KW-1185">Reference proteome</keyword>
<evidence type="ECO:0000256" key="5">
    <source>
        <dbReference type="ARBA" id="ARBA00021491"/>
    </source>
</evidence>
<dbReference type="InterPro" id="IPR021109">
    <property type="entry name" value="Peptidase_aspartic_dom_sf"/>
</dbReference>
<reference evidence="13 14" key="1">
    <citation type="journal article" date="2024" name="Commun. Biol.">
        <title>Comparative genomic analysis of thermophilic fungi reveals convergent evolutionary adaptations and gene losses.</title>
        <authorList>
            <person name="Steindorff A.S."/>
            <person name="Aguilar-Pontes M.V."/>
            <person name="Robinson A.J."/>
            <person name="Andreopoulos B."/>
            <person name="LaButti K."/>
            <person name="Kuo A."/>
            <person name="Mondo S."/>
            <person name="Riley R."/>
            <person name="Otillar R."/>
            <person name="Haridas S."/>
            <person name="Lipzen A."/>
            <person name="Grimwood J."/>
            <person name="Schmutz J."/>
            <person name="Clum A."/>
            <person name="Reid I.D."/>
            <person name="Moisan M.C."/>
            <person name="Butler G."/>
            <person name="Nguyen T.T.M."/>
            <person name="Dewar K."/>
            <person name="Conant G."/>
            <person name="Drula E."/>
            <person name="Henrissat B."/>
            <person name="Hansel C."/>
            <person name="Singer S."/>
            <person name="Hutchinson M.I."/>
            <person name="de Vries R.P."/>
            <person name="Natvig D.O."/>
            <person name="Powell A.J."/>
            <person name="Tsang A."/>
            <person name="Grigoriev I.V."/>
        </authorList>
    </citation>
    <scope>NUCLEOTIDE SEQUENCE [LARGE SCALE GENOMIC DNA]</scope>
    <source>
        <strain evidence="13 14">CBS 620.91</strain>
    </source>
</reference>
<dbReference type="InterPro" id="IPR009060">
    <property type="entry name" value="UBA-like_sf"/>
</dbReference>
<feature type="domain" description="UBA" evidence="11">
    <location>
        <begin position="459"/>
        <end position="499"/>
    </location>
</feature>
<dbReference type="PROSITE" id="PS50030">
    <property type="entry name" value="UBA"/>
    <property type="match status" value="1"/>
</dbReference>
<dbReference type="InterPro" id="IPR015940">
    <property type="entry name" value="UBA"/>
</dbReference>
<evidence type="ECO:0000256" key="8">
    <source>
        <dbReference type="ARBA" id="ARBA00022750"/>
    </source>
</evidence>
<gene>
    <name evidence="13" type="ORF">VTJ49DRAFT_5175</name>
</gene>
<evidence type="ECO:0000256" key="9">
    <source>
        <dbReference type="ARBA" id="ARBA00022801"/>
    </source>
</evidence>